<sequence>EYGLQEITGLLDEYKSSLETLNRSPKTIEWYTDILRSFFGYLEMKGLMKPVNELGKKELKAYISYRQNAKRWPNNPHISEENRGKLSPYSIQGDIRAIRAFWGWLYNEEYIDKNTLAKFPL</sequence>
<feature type="non-terminal residue" evidence="3">
    <location>
        <position position="121"/>
    </location>
</feature>
<evidence type="ECO:0000313" key="3">
    <source>
        <dbReference type="EMBL" id="GAI52428.1"/>
    </source>
</evidence>
<organism evidence="3">
    <name type="scientific">marine sediment metagenome</name>
    <dbReference type="NCBI Taxonomy" id="412755"/>
    <lineage>
        <taxon>unclassified sequences</taxon>
        <taxon>metagenomes</taxon>
        <taxon>ecological metagenomes</taxon>
    </lineage>
</organism>
<comment type="caution">
    <text evidence="3">The sequence shown here is derived from an EMBL/GenBank/DDBJ whole genome shotgun (WGS) entry which is preliminary data.</text>
</comment>
<dbReference type="GO" id="GO:0015074">
    <property type="term" value="P:DNA integration"/>
    <property type="evidence" value="ECO:0007669"/>
    <property type="project" value="InterPro"/>
</dbReference>
<evidence type="ECO:0000256" key="1">
    <source>
        <dbReference type="ARBA" id="ARBA00023125"/>
    </source>
</evidence>
<reference evidence="3" key="1">
    <citation type="journal article" date="2014" name="Front. Microbiol.">
        <title>High frequency of phylogenetically diverse reductive dehalogenase-homologous genes in deep subseafloor sedimentary metagenomes.</title>
        <authorList>
            <person name="Kawai M."/>
            <person name="Futagami T."/>
            <person name="Toyoda A."/>
            <person name="Takaki Y."/>
            <person name="Nishi S."/>
            <person name="Hori S."/>
            <person name="Arai W."/>
            <person name="Tsubouchi T."/>
            <person name="Morono Y."/>
            <person name="Uchiyama I."/>
            <person name="Ito T."/>
            <person name="Fujiyama A."/>
            <person name="Inagaki F."/>
            <person name="Takami H."/>
        </authorList>
    </citation>
    <scope>NUCLEOTIDE SEQUENCE</scope>
    <source>
        <strain evidence="3">Expedition CK06-06</strain>
    </source>
</reference>
<proteinExistence type="predicted"/>
<name>X1P998_9ZZZZ</name>
<protein>
    <recommendedName>
        <fullName evidence="2">Core-binding (CB) domain-containing protein</fullName>
    </recommendedName>
</protein>
<evidence type="ECO:0000259" key="2">
    <source>
        <dbReference type="PROSITE" id="PS51900"/>
    </source>
</evidence>
<dbReference type="InterPro" id="IPR010998">
    <property type="entry name" value="Integrase_recombinase_N"/>
</dbReference>
<dbReference type="GO" id="GO:0003677">
    <property type="term" value="F:DNA binding"/>
    <property type="evidence" value="ECO:0007669"/>
    <property type="project" value="UniProtKB-KW"/>
</dbReference>
<dbReference type="AlphaFoldDB" id="X1P998"/>
<accession>X1P998</accession>
<dbReference type="Gene3D" id="1.10.150.130">
    <property type="match status" value="1"/>
</dbReference>
<dbReference type="Pfam" id="PF13495">
    <property type="entry name" value="Phage_int_SAM_4"/>
    <property type="match status" value="1"/>
</dbReference>
<gene>
    <name evidence="3" type="ORF">S06H3_64346</name>
</gene>
<dbReference type="EMBL" id="BARV01042950">
    <property type="protein sequence ID" value="GAI52428.1"/>
    <property type="molecule type" value="Genomic_DNA"/>
</dbReference>
<dbReference type="InterPro" id="IPR044068">
    <property type="entry name" value="CB"/>
</dbReference>
<dbReference type="SUPFAM" id="SSF56349">
    <property type="entry name" value="DNA breaking-rejoining enzymes"/>
    <property type="match status" value="1"/>
</dbReference>
<dbReference type="PROSITE" id="PS51900">
    <property type="entry name" value="CB"/>
    <property type="match status" value="1"/>
</dbReference>
<feature type="domain" description="Core-binding (CB)" evidence="2">
    <location>
        <begin position="5"/>
        <end position="106"/>
    </location>
</feature>
<dbReference type="InterPro" id="IPR004107">
    <property type="entry name" value="Integrase_SAM-like_N"/>
</dbReference>
<feature type="non-terminal residue" evidence="3">
    <location>
        <position position="1"/>
    </location>
</feature>
<keyword evidence="1" id="KW-0238">DNA-binding</keyword>
<dbReference type="InterPro" id="IPR011010">
    <property type="entry name" value="DNA_brk_join_enz"/>
</dbReference>